<dbReference type="Proteomes" id="UP000283269">
    <property type="component" value="Unassembled WGS sequence"/>
</dbReference>
<organism evidence="2 3">
    <name type="scientific">Psilocybe cyanescens</name>
    <dbReference type="NCBI Taxonomy" id="93625"/>
    <lineage>
        <taxon>Eukaryota</taxon>
        <taxon>Fungi</taxon>
        <taxon>Dikarya</taxon>
        <taxon>Basidiomycota</taxon>
        <taxon>Agaricomycotina</taxon>
        <taxon>Agaricomycetes</taxon>
        <taxon>Agaricomycetidae</taxon>
        <taxon>Agaricales</taxon>
        <taxon>Agaricineae</taxon>
        <taxon>Strophariaceae</taxon>
        <taxon>Psilocybe</taxon>
    </lineage>
</organism>
<reference evidence="2 3" key="1">
    <citation type="journal article" date="2018" name="Evol. Lett.">
        <title>Horizontal gene cluster transfer increased hallucinogenic mushroom diversity.</title>
        <authorList>
            <person name="Reynolds H.T."/>
            <person name="Vijayakumar V."/>
            <person name="Gluck-Thaler E."/>
            <person name="Korotkin H.B."/>
            <person name="Matheny P.B."/>
            <person name="Slot J.C."/>
        </authorList>
    </citation>
    <scope>NUCLEOTIDE SEQUENCE [LARGE SCALE GENOMIC DNA]</scope>
    <source>
        <strain evidence="2 3">2631</strain>
    </source>
</reference>
<evidence type="ECO:0000313" key="3">
    <source>
        <dbReference type="Proteomes" id="UP000283269"/>
    </source>
</evidence>
<accession>A0A409XRP0</accession>
<evidence type="ECO:0000256" key="1">
    <source>
        <dbReference type="SAM" id="MobiDB-lite"/>
    </source>
</evidence>
<dbReference type="AlphaFoldDB" id="A0A409XRP0"/>
<keyword evidence="3" id="KW-1185">Reference proteome</keyword>
<dbReference type="EMBL" id="NHYD01000731">
    <property type="protein sequence ID" value="PPQ93475.1"/>
    <property type="molecule type" value="Genomic_DNA"/>
</dbReference>
<name>A0A409XRP0_PSICY</name>
<evidence type="ECO:0000313" key="2">
    <source>
        <dbReference type="EMBL" id="PPQ93475.1"/>
    </source>
</evidence>
<sequence length="96" mass="10795">MFIRYLGGSVGHIATNNYTQHMHLEYHEDMPLEVDEVVEEGEVDKGEEDEDKDKDGGGSEDEEGEGEQRDDEDYNGEGGQEPWHAGNDKAEGYAEF</sequence>
<protein>
    <submittedName>
        <fullName evidence="2">Uncharacterized protein</fullName>
    </submittedName>
</protein>
<proteinExistence type="predicted"/>
<comment type="caution">
    <text evidence="2">The sequence shown here is derived from an EMBL/GenBank/DDBJ whole genome shotgun (WGS) entry which is preliminary data.</text>
</comment>
<feature type="region of interest" description="Disordered" evidence="1">
    <location>
        <begin position="38"/>
        <end position="96"/>
    </location>
</feature>
<dbReference type="STRING" id="93625.A0A409XRP0"/>
<feature type="compositionally biased region" description="Basic and acidic residues" evidence="1">
    <location>
        <begin position="86"/>
        <end position="96"/>
    </location>
</feature>
<dbReference type="InParanoid" id="A0A409XRP0"/>
<gene>
    <name evidence="2" type="ORF">CVT25_008493</name>
</gene>
<feature type="compositionally biased region" description="Acidic residues" evidence="1">
    <location>
        <begin position="38"/>
        <end position="75"/>
    </location>
</feature>